<dbReference type="InterPro" id="IPR008266">
    <property type="entry name" value="Tyr_kinase_AS"/>
</dbReference>
<gene>
    <name evidence="4" type="ORF">GGX14DRAFT_651398</name>
</gene>
<dbReference type="Proteomes" id="UP001219525">
    <property type="component" value="Unassembled WGS sequence"/>
</dbReference>
<dbReference type="GO" id="GO:0005524">
    <property type="term" value="F:ATP binding"/>
    <property type="evidence" value="ECO:0007669"/>
    <property type="project" value="UniProtKB-KW"/>
</dbReference>
<evidence type="ECO:0000313" key="5">
    <source>
        <dbReference type="Proteomes" id="UP001219525"/>
    </source>
</evidence>
<evidence type="ECO:0000256" key="2">
    <source>
        <dbReference type="ARBA" id="ARBA00022840"/>
    </source>
</evidence>
<dbReference type="PANTHER" id="PTHR44329">
    <property type="entry name" value="SERINE/THREONINE-PROTEIN KINASE TNNI3K-RELATED"/>
    <property type="match status" value="1"/>
</dbReference>
<sequence>MFAPCVTGRTCALCEDKRQILLLKDQQATKFLSLMQYILDKVLLRNAKDNQLVHRLLVKLSEVSDILPHTISIEGVTLENTTPVARGGFADIYRGQYAKGDVALKRLIIKEGYDIQREFLREALIWQQLRHENILPFLGVALPASLGFKDISGPSRLLCMVSPWMQNGTICELRRLNGAQNINIPRRIIEISEGLAYLHSEGIIHGDLRGSNILVDDSWHVRLADFGLAFFNDSAITRTSNRRGSLRWMAPELLSPEFFELRFQRTQETDTYAFACVCIEIYAGAEPFAGVPESALFWQVIQNKLRPRRPTGKGVGEIEMPDSTWALIERCWTHEPKARMKMTDVLAGLKAAQS</sequence>
<dbReference type="Gene3D" id="1.10.510.10">
    <property type="entry name" value="Transferase(Phosphotransferase) domain 1"/>
    <property type="match status" value="1"/>
</dbReference>
<dbReference type="PROSITE" id="PS50011">
    <property type="entry name" value="PROTEIN_KINASE_DOM"/>
    <property type="match status" value="1"/>
</dbReference>
<proteinExistence type="predicted"/>
<dbReference type="PROSITE" id="PS00109">
    <property type="entry name" value="PROTEIN_KINASE_TYR"/>
    <property type="match status" value="1"/>
</dbReference>
<dbReference type="InterPro" id="IPR000719">
    <property type="entry name" value="Prot_kinase_dom"/>
</dbReference>
<keyword evidence="4" id="KW-0418">Kinase</keyword>
<name>A0AAD6YNP8_9AGAR</name>
<organism evidence="4 5">
    <name type="scientific">Mycena pura</name>
    <dbReference type="NCBI Taxonomy" id="153505"/>
    <lineage>
        <taxon>Eukaryota</taxon>
        <taxon>Fungi</taxon>
        <taxon>Dikarya</taxon>
        <taxon>Basidiomycota</taxon>
        <taxon>Agaricomycotina</taxon>
        <taxon>Agaricomycetes</taxon>
        <taxon>Agaricomycetidae</taxon>
        <taxon>Agaricales</taxon>
        <taxon>Marasmiineae</taxon>
        <taxon>Mycenaceae</taxon>
        <taxon>Mycena</taxon>
    </lineage>
</organism>
<reference evidence="4" key="1">
    <citation type="submission" date="2023-03" db="EMBL/GenBank/DDBJ databases">
        <title>Massive genome expansion in bonnet fungi (Mycena s.s.) driven by repeated elements and novel gene families across ecological guilds.</title>
        <authorList>
            <consortium name="Lawrence Berkeley National Laboratory"/>
            <person name="Harder C.B."/>
            <person name="Miyauchi S."/>
            <person name="Viragh M."/>
            <person name="Kuo A."/>
            <person name="Thoen E."/>
            <person name="Andreopoulos B."/>
            <person name="Lu D."/>
            <person name="Skrede I."/>
            <person name="Drula E."/>
            <person name="Henrissat B."/>
            <person name="Morin E."/>
            <person name="Kohler A."/>
            <person name="Barry K."/>
            <person name="LaButti K."/>
            <person name="Morin E."/>
            <person name="Salamov A."/>
            <person name="Lipzen A."/>
            <person name="Mereny Z."/>
            <person name="Hegedus B."/>
            <person name="Baldrian P."/>
            <person name="Stursova M."/>
            <person name="Weitz H."/>
            <person name="Taylor A."/>
            <person name="Grigoriev I.V."/>
            <person name="Nagy L.G."/>
            <person name="Martin F."/>
            <person name="Kauserud H."/>
        </authorList>
    </citation>
    <scope>NUCLEOTIDE SEQUENCE</scope>
    <source>
        <strain evidence="4">9144</strain>
    </source>
</reference>
<evidence type="ECO:0000256" key="1">
    <source>
        <dbReference type="ARBA" id="ARBA00022741"/>
    </source>
</evidence>
<dbReference type="EMBL" id="JARJCW010000005">
    <property type="protein sequence ID" value="KAJ7224696.1"/>
    <property type="molecule type" value="Genomic_DNA"/>
</dbReference>
<dbReference type="Pfam" id="PF07714">
    <property type="entry name" value="PK_Tyr_Ser-Thr"/>
    <property type="match status" value="1"/>
</dbReference>
<dbReference type="PANTHER" id="PTHR44329:SF298">
    <property type="entry name" value="MIXED LINEAGE KINASE DOMAIN-LIKE PROTEIN"/>
    <property type="match status" value="1"/>
</dbReference>
<dbReference type="AlphaFoldDB" id="A0AAD6YNP8"/>
<accession>A0AAD6YNP8</accession>
<keyword evidence="4" id="KW-0808">Transferase</keyword>
<keyword evidence="5" id="KW-1185">Reference proteome</keyword>
<comment type="caution">
    <text evidence="4">The sequence shown here is derived from an EMBL/GenBank/DDBJ whole genome shotgun (WGS) entry which is preliminary data.</text>
</comment>
<feature type="domain" description="Protein kinase" evidence="3">
    <location>
        <begin position="78"/>
        <end position="354"/>
    </location>
</feature>
<dbReference type="InterPro" id="IPR011009">
    <property type="entry name" value="Kinase-like_dom_sf"/>
</dbReference>
<dbReference type="GO" id="GO:0004674">
    <property type="term" value="F:protein serine/threonine kinase activity"/>
    <property type="evidence" value="ECO:0007669"/>
    <property type="project" value="TreeGrafter"/>
</dbReference>
<protein>
    <submittedName>
        <fullName evidence="4">Kinase-like domain-containing protein</fullName>
    </submittedName>
</protein>
<keyword evidence="1" id="KW-0547">Nucleotide-binding</keyword>
<dbReference type="InterPro" id="IPR001245">
    <property type="entry name" value="Ser-Thr/Tyr_kinase_cat_dom"/>
</dbReference>
<dbReference type="InterPro" id="IPR051681">
    <property type="entry name" value="Ser/Thr_Kinases-Pseudokinases"/>
</dbReference>
<evidence type="ECO:0000313" key="4">
    <source>
        <dbReference type="EMBL" id="KAJ7224696.1"/>
    </source>
</evidence>
<evidence type="ECO:0000259" key="3">
    <source>
        <dbReference type="PROSITE" id="PS50011"/>
    </source>
</evidence>
<dbReference type="SUPFAM" id="SSF56112">
    <property type="entry name" value="Protein kinase-like (PK-like)"/>
    <property type="match status" value="1"/>
</dbReference>
<dbReference type="PIRSF" id="PIRSF000654">
    <property type="entry name" value="Integrin-linked_kinase"/>
    <property type="match status" value="1"/>
</dbReference>
<keyword evidence="2" id="KW-0067">ATP-binding</keyword>